<dbReference type="EMBL" id="QFWT01000001">
    <property type="protein sequence ID" value="PWI35186.1"/>
    <property type="molecule type" value="Genomic_DNA"/>
</dbReference>
<evidence type="ECO:0000256" key="2">
    <source>
        <dbReference type="SAM" id="MobiDB-lite"/>
    </source>
</evidence>
<protein>
    <submittedName>
        <fullName evidence="3">DNA repair protein</fullName>
    </submittedName>
</protein>
<keyword evidence="4" id="KW-1185">Reference proteome</keyword>
<evidence type="ECO:0000313" key="3">
    <source>
        <dbReference type="EMBL" id="PWI35186.1"/>
    </source>
</evidence>
<dbReference type="PROSITE" id="PS51257">
    <property type="entry name" value="PROKAR_LIPOPROTEIN"/>
    <property type="match status" value="1"/>
</dbReference>
<dbReference type="Proteomes" id="UP000245362">
    <property type="component" value="Unassembled WGS sequence"/>
</dbReference>
<gene>
    <name evidence="3" type="ORF">DI392_02665</name>
</gene>
<sequence length="459" mass="51692">MKTIKTVLAASVLLTIVGCQSTPEQPREIAATNQEQKDNAYELYQNSKEQYQSWLSKLKEAENLRLYSVTQYRDLLDSWNEAVDIYEEIAVTPSKTTESYSLFSDGTYSDHFNTRLAVVEKNYNSLLALKETADEVLADAIAQMAYLDKIDASSVYAMDYKQVYRTYQGLFKVVEDNELDTAQTKQVVFLSKAQKLEMKVVIKRYVYPLKKKLKDLRKDEFDEVAAISYAKAKAEIDTTEQTIRSNPRNLEIIESAVKDAEFELTHVRSVALEVKRLANVEDEAFEPVVLEFENKLLAISQALEGADYRDQSLHVQAESILNSISLLNEEQDEENSAHSQKVKNLTQELSRLKLKLELVNTEKEKTEQEKLVLNKQISQLEDQITSQQTLLAAYQEQLAAKANADKAVEPENKAGLAETGVENEEPEAVEAPSASPTESELQTDEAGKADKVTGEDTSA</sequence>
<dbReference type="AlphaFoldDB" id="A0A2U3BEH2"/>
<evidence type="ECO:0000313" key="4">
    <source>
        <dbReference type="Proteomes" id="UP000245362"/>
    </source>
</evidence>
<dbReference type="OrthoDB" id="5901624at2"/>
<feature type="compositionally biased region" description="Low complexity" evidence="2">
    <location>
        <begin position="429"/>
        <end position="440"/>
    </location>
</feature>
<proteinExistence type="predicted"/>
<dbReference type="RefSeq" id="WP_109318338.1">
    <property type="nucleotide sequence ID" value="NZ_QFWT01000001.1"/>
</dbReference>
<organism evidence="3 4">
    <name type="scientific">Vibrio albus</name>
    <dbReference type="NCBI Taxonomy" id="2200953"/>
    <lineage>
        <taxon>Bacteria</taxon>
        <taxon>Pseudomonadati</taxon>
        <taxon>Pseudomonadota</taxon>
        <taxon>Gammaproteobacteria</taxon>
        <taxon>Vibrionales</taxon>
        <taxon>Vibrionaceae</taxon>
        <taxon>Vibrio</taxon>
    </lineage>
</organism>
<evidence type="ECO:0000256" key="1">
    <source>
        <dbReference type="SAM" id="Coils"/>
    </source>
</evidence>
<accession>A0A2U3BEH2</accession>
<reference evidence="3 4" key="1">
    <citation type="submission" date="2018-05" db="EMBL/GenBank/DDBJ databases">
        <title>Vibrio limimaris sp. nov., isolated from marine sediment.</title>
        <authorList>
            <person name="Li C.-M."/>
        </authorList>
    </citation>
    <scope>NUCLEOTIDE SEQUENCE [LARGE SCALE GENOMIC DNA]</scope>
    <source>
        <strain evidence="3 4">E4404</strain>
    </source>
</reference>
<feature type="compositionally biased region" description="Basic and acidic residues" evidence="2">
    <location>
        <begin position="445"/>
        <end position="459"/>
    </location>
</feature>
<comment type="caution">
    <text evidence="3">The sequence shown here is derived from an EMBL/GenBank/DDBJ whole genome shotgun (WGS) entry which is preliminary data.</text>
</comment>
<name>A0A2U3BEH2_9VIBR</name>
<feature type="coiled-coil region" evidence="1">
    <location>
        <begin position="328"/>
        <end position="397"/>
    </location>
</feature>
<feature type="region of interest" description="Disordered" evidence="2">
    <location>
        <begin position="404"/>
        <end position="459"/>
    </location>
</feature>
<keyword evidence="1" id="KW-0175">Coiled coil</keyword>